<dbReference type="KEGG" id="pgin:FRZ67_12070"/>
<dbReference type="InterPro" id="IPR036188">
    <property type="entry name" value="FAD/NAD-bd_sf"/>
</dbReference>
<dbReference type="Gene3D" id="3.50.50.60">
    <property type="entry name" value="FAD/NAD(P)-binding domain"/>
    <property type="match status" value="1"/>
</dbReference>
<reference evidence="1 2" key="1">
    <citation type="journal article" date="2016" name="Int. J. Syst. Evol. Microbiol.">
        <title>Panacibacter ginsenosidivorans gen. nov., sp. nov., with ginsenoside converting activity isolated from soil of a ginseng field.</title>
        <authorList>
            <person name="Siddiqi M.Z."/>
            <person name="Muhammad Shafi S."/>
            <person name="Choi K.D."/>
            <person name="Im W.T."/>
        </authorList>
    </citation>
    <scope>NUCLEOTIDE SEQUENCE [LARGE SCALE GENOMIC DNA]</scope>
    <source>
        <strain evidence="1 2">Gsoil1550</strain>
    </source>
</reference>
<keyword evidence="2" id="KW-1185">Reference proteome</keyword>
<protein>
    <submittedName>
        <fullName evidence="1">Lycopene cyclase</fullName>
    </submittedName>
</protein>
<dbReference type="RefSeq" id="WP_147189809.1">
    <property type="nucleotide sequence ID" value="NZ_CP042435.1"/>
</dbReference>
<gene>
    <name evidence="1" type="ORF">FRZ67_12070</name>
</gene>
<dbReference type="OrthoDB" id="24355at2"/>
<sequence length="415" mass="47855">MASPVASHACTVYHYATILLIIYSSSLLSTQYDYIITGSGCAGLSLLHRMMQHSFFHDKQILVVDQSSKKTNDRTWCFWETNAGAFEEIIHHRWKQIDFFSDHFSARFDIAPYEYKMIRGIDFYNYVLDKAKQQSNIHFLYGDVQSLSNDAGKGKVTIEGRQYLANYIFNSIIFNTTIKVPPLGGGVSFYYFLQHFKGWLIKTPTNIFDERIATFMDFRISQQRGTSFVYVLPVAPNKALIEYTLFTEKVLEQYQYDDALEDYLKNYLKVFDYIIEEEEFGVIPMTNFPFSKGEGSIVNLGTAGGQTKASSGFTFRFIQKHTDVIIKALIQKKDPHIDTAFIQKRFAVYDNTLLNILHHKKLSGDKIFADLFKKNPPQRVLRFLDNETNLSEELKLMSTVPTAVFLPAAVRELFR</sequence>
<proteinExistence type="predicted"/>
<dbReference type="Proteomes" id="UP000321533">
    <property type="component" value="Chromosome"/>
</dbReference>
<dbReference type="AlphaFoldDB" id="A0A5B8V9J7"/>
<dbReference type="Pfam" id="PF05834">
    <property type="entry name" value="Lycopene_cycl"/>
    <property type="match status" value="1"/>
</dbReference>
<evidence type="ECO:0000313" key="1">
    <source>
        <dbReference type="EMBL" id="QEC68002.1"/>
    </source>
</evidence>
<dbReference type="EMBL" id="CP042435">
    <property type="protein sequence ID" value="QEC68002.1"/>
    <property type="molecule type" value="Genomic_DNA"/>
</dbReference>
<organism evidence="1 2">
    <name type="scientific">Panacibacter ginsenosidivorans</name>
    <dbReference type="NCBI Taxonomy" id="1813871"/>
    <lineage>
        <taxon>Bacteria</taxon>
        <taxon>Pseudomonadati</taxon>
        <taxon>Bacteroidota</taxon>
        <taxon>Chitinophagia</taxon>
        <taxon>Chitinophagales</taxon>
        <taxon>Chitinophagaceae</taxon>
        <taxon>Panacibacter</taxon>
    </lineage>
</organism>
<name>A0A5B8V9J7_9BACT</name>
<evidence type="ECO:0000313" key="2">
    <source>
        <dbReference type="Proteomes" id="UP000321533"/>
    </source>
</evidence>
<accession>A0A5B8V9J7</accession>
<dbReference type="SUPFAM" id="SSF51905">
    <property type="entry name" value="FAD/NAD(P)-binding domain"/>
    <property type="match status" value="1"/>
</dbReference>